<dbReference type="AlphaFoldDB" id="A0A2J6WQ84"/>
<dbReference type="FunFam" id="3.30.300.20:FF:000009">
    <property type="entry name" value="Ribosome-binding factor A"/>
    <property type="match status" value="1"/>
</dbReference>
<protein>
    <recommendedName>
        <fullName evidence="3">Ribosome-binding factor A</fullName>
    </recommendedName>
</protein>
<sequence length="118" mass="13843">MHPYKRSQRLGVLLKEEVAQIILHKIKDPRLGFVTVTDVKLSDDLRQARVFISVLNSEERELSLQILNEAKGFIRSEIARRLRIKIIPTFEFVFDESIERGFRIDQLLKEIKKAPEEV</sequence>
<dbReference type="EMBL" id="PNIO01000007">
    <property type="protein sequence ID" value="PMP72525.1"/>
    <property type="molecule type" value="Genomic_DNA"/>
</dbReference>
<dbReference type="SUPFAM" id="SSF89919">
    <property type="entry name" value="Ribosome-binding factor A, RbfA"/>
    <property type="match status" value="1"/>
</dbReference>
<comment type="subcellular location">
    <subcellularLocation>
        <location evidence="3">Cytoplasm</location>
    </subcellularLocation>
</comment>
<evidence type="ECO:0000313" key="4">
    <source>
        <dbReference type="EMBL" id="PMP72525.1"/>
    </source>
</evidence>
<comment type="subunit">
    <text evidence="3">Monomer. Binds 30S ribosomal subunits, but not 50S ribosomal subunits or 70S ribosomes.</text>
</comment>
<dbReference type="InterPro" id="IPR020053">
    <property type="entry name" value="Ribosome-bd_factorA_CS"/>
</dbReference>
<dbReference type="NCBIfam" id="TIGR00082">
    <property type="entry name" value="rbfA"/>
    <property type="match status" value="1"/>
</dbReference>
<dbReference type="InterPro" id="IPR023799">
    <property type="entry name" value="RbfA_dom_sf"/>
</dbReference>
<dbReference type="Gene3D" id="3.30.300.20">
    <property type="match status" value="1"/>
</dbReference>
<dbReference type="GO" id="GO:0030490">
    <property type="term" value="P:maturation of SSU-rRNA"/>
    <property type="evidence" value="ECO:0007669"/>
    <property type="project" value="UniProtKB-UniRule"/>
</dbReference>
<dbReference type="PANTHER" id="PTHR33515:SF1">
    <property type="entry name" value="RIBOSOME-BINDING FACTOR A, CHLOROPLASTIC-RELATED"/>
    <property type="match status" value="1"/>
</dbReference>
<reference evidence="4 5" key="1">
    <citation type="submission" date="2018-01" db="EMBL/GenBank/DDBJ databases">
        <title>Metagenomic assembled genomes from two thermal pools in the Uzon Caldera, Kamchatka, Russia.</title>
        <authorList>
            <person name="Wilkins L."/>
            <person name="Ettinger C."/>
        </authorList>
    </citation>
    <scope>NUCLEOTIDE SEQUENCE [LARGE SCALE GENOMIC DNA]</scope>
    <source>
        <strain evidence="4">ZAV-04</strain>
    </source>
</reference>
<dbReference type="InterPro" id="IPR015946">
    <property type="entry name" value="KH_dom-like_a/b"/>
</dbReference>
<dbReference type="GO" id="GO:0043024">
    <property type="term" value="F:ribosomal small subunit binding"/>
    <property type="evidence" value="ECO:0007669"/>
    <property type="project" value="TreeGrafter"/>
</dbReference>
<name>A0A2J6WQ84_9BACT</name>
<evidence type="ECO:0000256" key="2">
    <source>
        <dbReference type="ARBA" id="ARBA00022517"/>
    </source>
</evidence>
<dbReference type="PANTHER" id="PTHR33515">
    <property type="entry name" value="RIBOSOME-BINDING FACTOR A, CHLOROPLASTIC-RELATED"/>
    <property type="match status" value="1"/>
</dbReference>
<organism evidence="4 5">
    <name type="scientific">Thermodesulfovibrio aggregans</name>
    <dbReference type="NCBI Taxonomy" id="86166"/>
    <lineage>
        <taxon>Bacteria</taxon>
        <taxon>Pseudomonadati</taxon>
        <taxon>Nitrospirota</taxon>
        <taxon>Thermodesulfovibrionia</taxon>
        <taxon>Thermodesulfovibrionales</taxon>
        <taxon>Thermodesulfovibrionaceae</taxon>
        <taxon>Thermodesulfovibrio</taxon>
    </lineage>
</organism>
<dbReference type="InterPro" id="IPR000238">
    <property type="entry name" value="RbfA"/>
</dbReference>
<proteinExistence type="inferred from homology"/>
<dbReference type="HAMAP" id="MF_00003">
    <property type="entry name" value="RbfA"/>
    <property type="match status" value="1"/>
</dbReference>
<keyword evidence="1 3" id="KW-0963">Cytoplasm</keyword>
<comment type="similarity">
    <text evidence="3">Belongs to the RbfA family.</text>
</comment>
<dbReference type="GO" id="GO:0005829">
    <property type="term" value="C:cytosol"/>
    <property type="evidence" value="ECO:0007669"/>
    <property type="project" value="TreeGrafter"/>
</dbReference>
<comment type="caution">
    <text evidence="4">The sequence shown here is derived from an EMBL/GenBank/DDBJ whole genome shotgun (WGS) entry which is preliminary data.</text>
</comment>
<evidence type="ECO:0000256" key="1">
    <source>
        <dbReference type="ARBA" id="ARBA00022490"/>
    </source>
</evidence>
<gene>
    <name evidence="3" type="primary">rbfA</name>
    <name evidence="4" type="ORF">C0186_00925</name>
</gene>
<evidence type="ECO:0000313" key="5">
    <source>
        <dbReference type="Proteomes" id="UP000242288"/>
    </source>
</evidence>
<dbReference type="Proteomes" id="UP000242288">
    <property type="component" value="Unassembled WGS sequence"/>
</dbReference>
<dbReference type="PROSITE" id="PS01319">
    <property type="entry name" value="RBFA"/>
    <property type="match status" value="1"/>
</dbReference>
<dbReference type="Pfam" id="PF02033">
    <property type="entry name" value="RBFA"/>
    <property type="match status" value="1"/>
</dbReference>
<accession>A0A2J6WQ84</accession>
<comment type="function">
    <text evidence="3">One of several proteins that assist in the late maturation steps of the functional core of the 30S ribosomal subunit. Associates with free 30S ribosomal subunits (but not with 30S subunits that are part of 70S ribosomes or polysomes). Required for efficient processing of 16S rRNA. May interact with the 5'-terminal helix region of 16S rRNA.</text>
</comment>
<evidence type="ECO:0000256" key="3">
    <source>
        <dbReference type="HAMAP-Rule" id="MF_00003"/>
    </source>
</evidence>
<keyword evidence="2 3" id="KW-0690">Ribosome biogenesis</keyword>